<dbReference type="EMBL" id="MFAV01000042">
    <property type="protein sequence ID" value="OGD85875.1"/>
    <property type="molecule type" value="Genomic_DNA"/>
</dbReference>
<dbReference type="Proteomes" id="UP000176628">
    <property type="component" value="Unassembled WGS sequence"/>
</dbReference>
<feature type="transmembrane region" description="Helical" evidence="1">
    <location>
        <begin position="27"/>
        <end position="46"/>
    </location>
</feature>
<proteinExistence type="predicted"/>
<feature type="transmembrane region" description="Helical" evidence="1">
    <location>
        <begin position="204"/>
        <end position="223"/>
    </location>
</feature>
<name>A0A1F5G219_9BACT</name>
<dbReference type="InterPro" id="IPR010390">
    <property type="entry name" value="ABC-2_transporter-like"/>
</dbReference>
<feature type="transmembrane region" description="Helical" evidence="1">
    <location>
        <begin position="142"/>
        <end position="167"/>
    </location>
</feature>
<dbReference type="PANTHER" id="PTHR36832">
    <property type="entry name" value="SLR1174 PROTEIN-RELATED"/>
    <property type="match status" value="1"/>
</dbReference>
<evidence type="ECO:0000256" key="1">
    <source>
        <dbReference type="SAM" id="Phobius"/>
    </source>
</evidence>
<evidence type="ECO:0000313" key="2">
    <source>
        <dbReference type="EMBL" id="OGD85875.1"/>
    </source>
</evidence>
<keyword evidence="1" id="KW-1133">Transmembrane helix</keyword>
<feature type="transmembrane region" description="Helical" evidence="1">
    <location>
        <begin position="109"/>
        <end position="130"/>
    </location>
</feature>
<accession>A0A1F5G219</accession>
<sequence>MRKYAAVFRTSLANILEYRANFLVGRIRNLIVLLTLYFLWTAVIPGQGSIFGYQKAQILTYILGIHFLRSIVLTTSTYNVAAEITQGGKFFSYLLRPVSYAKYWFSVDLAYKTVEVIASSIEIAFIVWIFKIPLFFQTNPLFLFFALISIFLAIILNFYLGYLVALIAFWTPQAWGPRFLFDLLLSFFAGAFFPLDVFPEKAQLIFSSLPFPYLLFFPLKIYLGRIDPIGIFVGIAVSLGWILAAYFAIRYIWQKGLRIYEGGGI</sequence>
<organism evidence="2 3">
    <name type="scientific">Candidatus Curtissbacteria bacterium RBG_16_39_7</name>
    <dbReference type="NCBI Taxonomy" id="1797707"/>
    <lineage>
        <taxon>Bacteria</taxon>
        <taxon>Candidatus Curtissiibacteriota</taxon>
    </lineage>
</organism>
<feature type="transmembrane region" description="Helical" evidence="1">
    <location>
        <begin position="229"/>
        <end position="249"/>
    </location>
</feature>
<reference evidence="2 3" key="1">
    <citation type="journal article" date="2016" name="Nat. Commun.">
        <title>Thousands of microbial genomes shed light on interconnected biogeochemical processes in an aquifer system.</title>
        <authorList>
            <person name="Anantharaman K."/>
            <person name="Brown C.T."/>
            <person name="Hug L.A."/>
            <person name="Sharon I."/>
            <person name="Castelle C.J."/>
            <person name="Probst A.J."/>
            <person name="Thomas B.C."/>
            <person name="Singh A."/>
            <person name="Wilkins M.J."/>
            <person name="Karaoz U."/>
            <person name="Brodie E.L."/>
            <person name="Williams K.H."/>
            <person name="Hubbard S.S."/>
            <person name="Banfield J.F."/>
        </authorList>
    </citation>
    <scope>NUCLEOTIDE SEQUENCE [LARGE SCALE GENOMIC DNA]</scope>
</reference>
<dbReference type="AlphaFoldDB" id="A0A1F5G219"/>
<evidence type="ECO:0000313" key="3">
    <source>
        <dbReference type="Proteomes" id="UP000176628"/>
    </source>
</evidence>
<keyword evidence="1" id="KW-0812">Transmembrane</keyword>
<dbReference type="Pfam" id="PF06182">
    <property type="entry name" value="ABC2_membrane_6"/>
    <property type="match status" value="1"/>
</dbReference>
<comment type="caution">
    <text evidence="2">The sequence shown here is derived from an EMBL/GenBank/DDBJ whole genome shotgun (WGS) entry which is preliminary data.</text>
</comment>
<evidence type="ECO:0008006" key="4">
    <source>
        <dbReference type="Google" id="ProtNLM"/>
    </source>
</evidence>
<dbReference type="PANTHER" id="PTHR36832:SF1">
    <property type="entry name" value="SLR1174 PROTEIN"/>
    <property type="match status" value="1"/>
</dbReference>
<keyword evidence="1" id="KW-0472">Membrane</keyword>
<feature type="transmembrane region" description="Helical" evidence="1">
    <location>
        <begin position="179"/>
        <end position="197"/>
    </location>
</feature>
<protein>
    <recommendedName>
        <fullName evidence="4">ABC-2 type transporter domain-containing protein</fullName>
    </recommendedName>
</protein>
<gene>
    <name evidence="2" type="ORF">A2Z23_00870</name>
</gene>